<comment type="caution">
    <text evidence="1">The sequence shown here is derived from an EMBL/GenBank/DDBJ whole genome shotgun (WGS) entry which is preliminary data.</text>
</comment>
<reference evidence="1" key="1">
    <citation type="submission" date="2020-04" db="EMBL/GenBank/DDBJ databases">
        <title>Deep metagenomics examines the oral microbiome during advanced dental caries in children, revealing novel taxa and co-occurrences with host molecules.</title>
        <authorList>
            <person name="Baker J.L."/>
            <person name="Morton J.T."/>
            <person name="Dinis M."/>
            <person name="Alvarez R."/>
            <person name="Tran N.C."/>
            <person name="Knight R."/>
            <person name="Edlund A."/>
        </authorList>
    </citation>
    <scope>NUCLEOTIDE SEQUENCE</scope>
    <source>
        <strain evidence="1">JCVI_47_bin.3</strain>
    </source>
</reference>
<organism evidence="1 2">
    <name type="scientific">Rothia mucilaginosa</name>
    <dbReference type="NCBI Taxonomy" id="43675"/>
    <lineage>
        <taxon>Bacteria</taxon>
        <taxon>Bacillati</taxon>
        <taxon>Actinomycetota</taxon>
        <taxon>Actinomycetes</taxon>
        <taxon>Micrococcales</taxon>
        <taxon>Micrococcaceae</taxon>
        <taxon>Rothia</taxon>
    </lineage>
</organism>
<dbReference type="EMBL" id="JABZXS010000056">
    <property type="protein sequence ID" value="MBF1673544.1"/>
    <property type="molecule type" value="Genomic_DNA"/>
</dbReference>
<protein>
    <submittedName>
        <fullName evidence="1">Uncharacterized protein</fullName>
    </submittedName>
</protein>
<name>A0A930LNU6_9MICC</name>
<proteinExistence type="predicted"/>
<evidence type="ECO:0000313" key="2">
    <source>
        <dbReference type="Proteomes" id="UP000785653"/>
    </source>
</evidence>
<dbReference type="Proteomes" id="UP000785653">
    <property type="component" value="Unassembled WGS sequence"/>
</dbReference>
<evidence type="ECO:0000313" key="1">
    <source>
        <dbReference type="EMBL" id="MBF1673544.1"/>
    </source>
</evidence>
<dbReference type="AlphaFoldDB" id="A0A930LNU6"/>
<sequence>MTTPRKAPRNLISVYTNAAGHTCVALFVKGVKEPVWWRTYRPSDAENVSRTGELLKKLTLALPALAKKVQYPVIFQVRSPIIARILWEGHQPEKYRNLIRPLMWQGIDRLPQPVVEVTIRANPKAKALLNAPREPEEYVSIMPDQADNNTER</sequence>
<gene>
    <name evidence="1" type="ORF">HXO65_04975</name>
</gene>
<accession>A0A930LNU6</accession>